<proteinExistence type="inferred from homology"/>
<evidence type="ECO:0000259" key="8">
    <source>
        <dbReference type="Pfam" id="PF06808"/>
    </source>
</evidence>
<dbReference type="EMBL" id="JBHRSS010000003">
    <property type="protein sequence ID" value="MFC3102971.1"/>
    <property type="molecule type" value="Genomic_DNA"/>
</dbReference>
<dbReference type="Proteomes" id="UP001595462">
    <property type="component" value="Unassembled WGS sequence"/>
</dbReference>
<comment type="similarity">
    <text evidence="7">Belongs to the TRAP transporter large permease family.</text>
</comment>
<feature type="transmembrane region" description="Helical" evidence="7">
    <location>
        <begin position="175"/>
        <end position="195"/>
    </location>
</feature>
<dbReference type="InterPro" id="IPR010656">
    <property type="entry name" value="DctM"/>
</dbReference>
<reference evidence="10" key="1">
    <citation type="journal article" date="2019" name="Int. J. Syst. Evol. Microbiol.">
        <title>The Global Catalogue of Microorganisms (GCM) 10K type strain sequencing project: providing services to taxonomists for standard genome sequencing and annotation.</title>
        <authorList>
            <consortium name="The Broad Institute Genomics Platform"/>
            <consortium name="The Broad Institute Genome Sequencing Center for Infectious Disease"/>
            <person name="Wu L."/>
            <person name="Ma J."/>
        </authorList>
    </citation>
    <scope>NUCLEOTIDE SEQUENCE [LARGE SCALE GENOMIC DNA]</scope>
    <source>
        <strain evidence="10">KCTC 52640</strain>
    </source>
</reference>
<feature type="transmembrane region" description="Helical" evidence="7">
    <location>
        <begin position="367"/>
        <end position="394"/>
    </location>
</feature>
<comment type="subunit">
    <text evidence="7">The complex comprises the extracytoplasmic solute receptor protein and the two transmembrane proteins.</text>
</comment>
<feature type="transmembrane region" description="Helical" evidence="7">
    <location>
        <begin position="406"/>
        <end position="427"/>
    </location>
</feature>
<evidence type="ECO:0000256" key="3">
    <source>
        <dbReference type="ARBA" id="ARBA00022519"/>
    </source>
</evidence>
<dbReference type="InterPro" id="IPR004681">
    <property type="entry name" value="TRAP_DctM"/>
</dbReference>
<evidence type="ECO:0000256" key="2">
    <source>
        <dbReference type="ARBA" id="ARBA00022475"/>
    </source>
</evidence>
<keyword evidence="6 7" id="KW-0472">Membrane</keyword>
<dbReference type="PANTHER" id="PTHR33362:SF5">
    <property type="entry name" value="C4-DICARBOXYLATE TRAP TRANSPORTER LARGE PERMEASE PROTEIN DCTM"/>
    <property type="match status" value="1"/>
</dbReference>
<evidence type="ECO:0000256" key="7">
    <source>
        <dbReference type="RuleBase" id="RU369079"/>
    </source>
</evidence>
<dbReference type="Pfam" id="PF06808">
    <property type="entry name" value="DctM"/>
    <property type="match status" value="1"/>
</dbReference>
<keyword evidence="5 7" id="KW-1133">Transmembrane helix</keyword>
<dbReference type="RefSeq" id="WP_380686538.1">
    <property type="nucleotide sequence ID" value="NZ_JBHRSS010000003.1"/>
</dbReference>
<comment type="function">
    <text evidence="7">Part of the tripartite ATP-independent periplasmic (TRAP) transport system.</text>
</comment>
<evidence type="ECO:0000256" key="1">
    <source>
        <dbReference type="ARBA" id="ARBA00004429"/>
    </source>
</evidence>
<evidence type="ECO:0000256" key="5">
    <source>
        <dbReference type="ARBA" id="ARBA00022989"/>
    </source>
</evidence>
<dbReference type="PIRSF" id="PIRSF006066">
    <property type="entry name" value="HI0050"/>
    <property type="match status" value="1"/>
</dbReference>
<keyword evidence="10" id="KW-1185">Reference proteome</keyword>
<evidence type="ECO:0000256" key="6">
    <source>
        <dbReference type="ARBA" id="ARBA00023136"/>
    </source>
</evidence>
<organism evidence="9 10">
    <name type="scientific">Salinisphaera aquimarina</name>
    <dbReference type="NCBI Taxonomy" id="2094031"/>
    <lineage>
        <taxon>Bacteria</taxon>
        <taxon>Pseudomonadati</taxon>
        <taxon>Pseudomonadota</taxon>
        <taxon>Gammaproteobacteria</taxon>
        <taxon>Salinisphaerales</taxon>
        <taxon>Salinisphaeraceae</taxon>
        <taxon>Salinisphaera</taxon>
    </lineage>
</organism>
<keyword evidence="3 7" id="KW-0997">Cell inner membrane</keyword>
<feature type="transmembrane region" description="Helical" evidence="7">
    <location>
        <begin position="289"/>
        <end position="314"/>
    </location>
</feature>
<comment type="subcellular location">
    <subcellularLocation>
        <location evidence="1 7">Cell inner membrane</location>
        <topology evidence="1 7">Multi-pass membrane protein</topology>
    </subcellularLocation>
</comment>
<gene>
    <name evidence="9" type="ORF">ACFOSU_03620</name>
</gene>
<dbReference type="PANTHER" id="PTHR33362">
    <property type="entry name" value="SIALIC ACID TRAP TRANSPORTER PERMEASE PROTEIN SIAT-RELATED"/>
    <property type="match status" value="1"/>
</dbReference>
<feature type="transmembrane region" description="Helical" evidence="7">
    <location>
        <begin position="61"/>
        <end position="80"/>
    </location>
</feature>
<keyword evidence="4 7" id="KW-0812">Transmembrane</keyword>
<feature type="transmembrane region" description="Helical" evidence="7">
    <location>
        <begin position="146"/>
        <end position="169"/>
    </location>
</feature>
<feature type="transmembrane region" description="Helical" evidence="7">
    <location>
        <begin position="33"/>
        <end position="54"/>
    </location>
</feature>
<feature type="transmembrane region" description="Helical" evidence="7">
    <location>
        <begin position="226"/>
        <end position="247"/>
    </location>
</feature>
<accession>A0ABV7EM48</accession>
<keyword evidence="2" id="KW-1003">Cell membrane</keyword>
<evidence type="ECO:0000313" key="10">
    <source>
        <dbReference type="Proteomes" id="UP001595462"/>
    </source>
</evidence>
<keyword evidence="7" id="KW-0813">Transport</keyword>
<dbReference type="NCBIfam" id="TIGR00786">
    <property type="entry name" value="dctM"/>
    <property type="match status" value="1"/>
</dbReference>
<comment type="caution">
    <text evidence="9">The sequence shown here is derived from an EMBL/GenBank/DDBJ whole genome shotgun (WGS) entry which is preliminary data.</text>
</comment>
<evidence type="ECO:0000256" key="4">
    <source>
        <dbReference type="ARBA" id="ARBA00022692"/>
    </source>
</evidence>
<protein>
    <recommendedName>
        <fullName evidence="7">TRAP transporter large permease protein</fullName>
    </recommendedName>
</protein>
<evidence type="ECO:0000313" key="9">
    <source>
        <dbReference type="EMBL" id="MFC3102971.1"/>
    </source>
</evidence>
<feature type="transmembrane region" description="Helical" evidence="7">
    <location>
        <begin position="326"/>
        <end position="355"/>
    </location>
</feature>
<name>A0ABV7EM48_9GAMM</name>
<sequence>MPVEIWIGIAMFGTLLGLILIGVPVAFSLFTVALGSLLIVEGGLFSLSLVAATINSSVMEFTLTAVPLFILMGAVISASGMGSRLYNALAVLMHGIPGALLVATTLASTIMAAVSGSSVATAGAIGSLSVKEMRRLGYRDDDSCGAVAAGGTLGILVPPSIPMIIYGIIAEQSIRQLFIAAIVPGLLMAGAFIAYQTWLARRRGELPIPDGVRQGPITLRKRARALLELIPMALLIWVILGSIYMGVATPTEAAALGAITSLVLSGIVYRELNASVLLLIFKEAARSSVMVLLIVVAAMLFGYVATTTAVAPVISTTVASLDVSPWLILVAIMAFLLFLGCFLETLSIIVITTPILVPIIQGFGWDLVWFGVLMIINMEMALITPPVGLNLFIVQGVVRDVSLERIMLGAAPYVGIMALVLALVAIFPELTMLLN</sequence>
<feature type="domain" description="TRAP C4-dicarboxylate transport system permease DctM subunit" evidence="8">
    <location>
        <begin position="12"/>
        <end position="430"/>
    </location>
</feature>
<feature type="transmembrane region" description="Helical" evidence="7">
    <location>
        <begin position="253"/>
        <end position="269"/>
    </location>
</feature>
<feature type="transmembrane region" description="Helical" evidence="7">
    <location>
        <begin position="100"/>
        <end position="125"/>
    </location>
</feature>
<feature type="transmembrane region" description="Helical" evidence="7">
    <location>
        <begin position="5"/>
        <end position="27"/>
    </location>
</feature>